<dbReference type="Proteomes" id="UP000677228">
    <property type="component" value="Unassembled WGS sequence"/>
</dbReference>
<evidence type="ECO:0000313" key="2">
    <source>
        <dbReference type="EMBL" id="CAF0990076.1"/>
    </source>
</evidence>
<gene>
    <name evidence="2" type="ORF">OVA965_LOCUS14027</name>
    <name evidence="3" type="ORF">TMI583_LOCUS14029</name>
</gene>
<reference evidence="3" key="1">
    <citation type="submission" date="2021-02" db="EMBL/GenBank/DDBJ databases">
        <authorList>
            <person name="Nowell W R."/>
        </authorList>
    </citation>
    <scope>NUCLEOTIDE SEQUENCE</scope>
</reference>
<dbReference type="AlphaFoldDB" id="A0A8S2IKQ8"/>
<dbReference type="Proteomes" id="UP000682733">
    <property type="component" value="Unassembled WGS sequence"/>
</dbReference>
<evidence type="ECO:0000313" key="3">
    <source>
        <dbReference type="EMBL" id="CAF3760167.1"/>
    </source>
</evidence>
<dbReference type="EMBL" id="CAJOBA010005991">
    <property type="protein sequence ID" value="CAF3760167.1"/>
    <property type="molecule type" value="Genomic_DNA"/>
</dbReference>
<feature type="region of interest" description="Disordered" evidence="1">
    <location>
        <begin position="205"/>
        <end position="236"/>
    </location>
</feature>
<accession>A0A8S2IKQ8</accession>
<organism evidence="3 4">
    <name type="scientific">Didymodactylos carnosus</name>
    <dbReference type="NCBI Taxonomy" id="1234261"/>
    <lineage>
        <taxon>Eukaryota</taxon>
        <taxon>Metazoa</taxon>
        <taxon>Spiralia</taxon>
        <taxon>Gnathifera</taxon>
        <taxon>Rotifera</taxon>
        <taxon>Eurotatoria</taxon>
        <taxon>Bdelloidea</taxon>
        <taxon>Philodinida</taxon>
        <taxon>Philodinidae</taxon>
        <taxon>Didymodactylos</taxon>
    </lineage>
</organism>
<sequence length="337" mass="37161">MTLNSNVDLNDLAANNMSVSERTRSGISVSKVGRYKRTYSDDLFGNASMNPPNAHKVDSPILKLERPANRPVTVNKLSREQSTRMKTVNNDHRRNSILSQLGINLDFAQTNFELPLTPETSLQKAPRSAVSVVKLKRLKENPASAKKNDSRPSIIETIELTEPANRMELSLVEPTKTVQKQSDKPISAVSDTKLLKGKLTKGDVVSFGSNEHEQTKPLKPIREDNNTETDDKYRPTSTVRVVKLKKSNSSSVAQRNGSKEISGIANVGLTGVTEKIQSDKRRRLTLTDIPSKVEALQKPVKGFTVIKLPRADTAKLHNVSVTSGTVVTEKSKGEEKN</sequence>
<dbReference type="EMBL" id="CAJNOK010005985">
    <property type="protein sequence ID" value="CAF0990076.1"/>
    <property type="molecule type" value="Genomic_DNA"/>
</dbReference>
<name>A0A8S2IKQ8_9BILA</name>
<feature type="compositionally biased region" description="Basic and acidic residues" evidence="1">
    <location>
        <begin position="210"/>
        <end position="234"/>
    </location>
</feature>
<protein>
    <submittedName>
        <fullName evidence="3">Uncharacterized protein</fullName>
    </submittedName>
</protein>
<evidence type="ECO:0000256" key="1">
    <source>
        <dbReference type="SAM" id="MobiDB-lite"/>
    </source>
</evidence>
<comment type="caution">
    <text evidence="3">The sequence shown here is derived from an EMBL/GenBank/DDBJ whole genome shotgun (WGS) entry which is preliminary data.</text>
</comment>
<evidence type="ECO:0000313" key="4">
    <source>
        <dbReference type="Proteomes" id="UP000682733"/>
    </source>
</evidence>
<proteinExistence type="predicted"/>